<accession>A0A2A4K833</accession>
<reference evidence="2" key="1">
    <citation type="submission" date="2017-09" db="EMBL/GenBank/DDBJ databases">
        <title>Contemporary evolution of a Lepidopteran species, Heliothis virescens, in response to modern agricultural practices.</title>
        <authorList>
            <person name="Fritz M.L."/>
            <person name="Deyonke A.M."/>
            <person name="Papanicolaou A."/>
            <person name="Micinski S."/>
            <person name="Westbrook J."/>
            <person name="Gould F."/>
        </authorList>
    </citation>
    <scope>NUCLEOTIDE SEQUENCE [LARGE SCALE GENOMIC DNA]</scope>
    <source>
        <strain evidence="2">HvINT-</strain>
        <tissue evidence="2">Whole body</tissue>
    </source>
</reference>
<dbReference type="Gene3D" id="1.25.10.10">
    <property type="entry name" value="Leucine-rich Repeat Variant"/>
    <property type="match status" value="2"/>
</dbReference>
<dbReference type="PANTHER" id="PTHR21356:SF1">
    <property type="entry name" value="ARMADILLO REPEAT-CONTAINING PROTEIN 2"/>
    <property type="match status" value="1"/>
</dbReference>
<dbReference type="STRING" id="7102.A0A2A4K833"/>
<protein>
    <recommendedName>
        <fullName evidence="3">Armadillo repeat-containing protein 2</fullName>
    </recommendedName>
</protein>
<dbReference type="InterPro" id="IPR016024">
    <property type="entry name" value="ARM-type_fold"/>
</dbReference>
<feature type="region of interest" description="Disordered" evidence="1">
    <location>
        <begin position="37"/>
        <end position="85"/>
    </location>
</feature>
<evidence type="ECO:0000313" key="2">
    <source>
        <dbReference type="EMBL" id="PCG80435.1"/>
    </source>
</evidence>
<dbReference type="EMBL" id="NWSH01000035">
    <property type="protein sequence ID" value="PCG80435.1"/>
    <property type="molecule type" value="Genomic_DNA"/>
</dbReference>
<sequence>MSERGARRGAGAPFYAPLRRKTSAEIISEARAAIYGEMSSSSGGGGVGGGLRPLRTRRPYTPREPQRTLYTERANKKEPRPPSGFDLKYLSLSESGEESLATMDARIAHLDEEALNEILADTHNNKKKPAIRKESRPAAAGDVWGGFTKLPHLSGRSKPLHRRNTTGQVHVDDVKPEMTLSRAISIKQLGDSSDSSASNVVLSDAFNPKSDGTKRKQFAASKAASCDATAPSLGKSDFDVKHLAVTLPNYTSADSCENMTILELTEALSQRPRDVERTLQLLEAVIQAVSVATPGASLRELLLRSLYMHADSDNERVLVAVARAMLTMRVTGTHLAAACKLVFKIAKNDKNDHFFRNTNLLELLVEGCGRAEPLADSACCYCSTGGGGAAGGQRMLRIRKESRPAAAGDVWGGFTKLPHLSGRSKPLHRRNTTGQVHVDDVKPEMTLSRAISIKQLGDSSDSSASNVVLSDAFNPKSDGTKRKQFAASKAASCDATAPSLGKSDFDVKHLAVTLPNYTSADSCENMTILELTEALSQRPRDVERTLQLLEAVIQAVSVATPGASLRELLLRSLYMHADSDNERVLVAVARAMLTMRVTGTHLAAACKLVFKIAKNDKNDHFFRNTNLLELLVEGCGRAEPLADSACCVYGAAALRVLALEPRLAARAHRAGAAHLAALHLKILNNAVSTALLVEVELLADSACCVYGDDVSTATDQPKGYMLVQKAESPRSLGEQGTHALYQVTGALRSLAGAVDQFARDFLDSGALPELINALSLHTDRDVLTNVARCLRLGGVLLMAIYNEDGAIDVFLTILESYTQRNPYDPPDVEADPDLHLIGTDLGGSDGSNEDVLIKTVRVVANLCLAERVGRALADLYAERIVNALLACLQVAEKTIRNADKTLVEHSTTVERGEELATAALATLNNMTFYREPPDPPDPLHVPIDNICKATCRWLRGSGPASCEAVRALGNVSRATRTAQLIVLEGALDRLEPFLQHEESSVRCAAAGVLVNVTFDLENNNYSTDCDPSCYSAGPKRVSRTESVDHCDVTCHDDITGEDGDVTGEDLGFEDGEADECPCDPCRRLATWDELVGVAIPLMERLRPPRTDASVGTE</sequence>
<dbReference type="InterPro" id="IPR038905">
    <property type="entry name" value="ARMC2"/>
</dbReference>
<dbReference type="PANTHER" id="PTHR21356">
    <property type="entry name" value="ARMADILLO REPEAT CONTAINING 2"/>
    <property type="match status" value="1"/>
</dbReference>
<evidence type="ECO:0008006" key="3">
    <source>
        <dbReference type="Google" id="ProtNLM"/>
    </source>
</evidence>
<dbReference type="SUPFAM" id="SSF48371">
    <property type="entry name" value="ARM repeat"/>
    <property type="match status" value="1"/>
</dbReference>
<gene>
    <name evidence="2" type="ORF">B5V51_7757</name>
</gene>
<proteinExistence type="predicted"/>
<comment type="caution">
    <text evidence="2">The sequence shown here is derived from an EMBL/GenBank/DDBJ whole genome shotgun (WGS) entry which is preliminary data.</text>
</comment>
<organism evidence="2">
    <name type="scientific">Heliothis virescens</name>
    <name type="common">Tobacco budworm moth</name>
    <dbReference type="NCBI Taxonomy" id="7102"/>
    <lineage>
        <taxon>Eukaryota</taxon>
        <taxon>Metazoa</taxon>
        <taxon>Ecdysozoa</taxon>
        <taxon>Arthropoda</taxon>
        <taxon>Hexapoda</taxon>
        <taxon>Insecta</taxon>
        <taxon>Pterygota</taxon>
        <taxon>Neoptera</taxon>
        <taxon>Endopterygota</taxon>
        <taxon>Lepidoptera</taxon>
        <taxon>Glossata</taxon>
        <taxon>Ditrysia</taxon>
        <taxon>Noctuoidea</taxon>
        <taxon>Noctuidae</taxon>
        <taxon>Heliothinae</taxon>
        <taxon>Heliothis</taxon>
    </lineage>
</organism>
<dbReference type="InterPro" id="IPR011989">
    <property type="entry name" value="ARM-like"/>
</dbReference>
<name>A0A2A4K833_HELVI</name>
<evidence type="ECO:0000256" key="1">
    <source>
        <dbReference type="SAM" id="MobiDB-lite"/>
    </source>
</evidence>
<dbReference type="GO" id="GO:0044782">
    <property type="term" value="P:cilium organization"/>
    <property type="evidence" value="ECO:0007669"/>
    <property type="project" value="TreeGrafter"/>
</dbReference>
<feature type="compositionally biased region" description="Gly residues" evidence="1">
    <location>
        <begin position="42"/>
        <end position="51"/>
    </location>
</feature>
<dbReference type="AlphaFoldDB" id="A0A2A4K833"/>